<keyword evidence="4" id="KW-0378">Hydrolase</keyword>
<organism evidence="4 5">
    <name type="scientific">Undibacterium cyanobacteriorum</name>
    <dbReference type="NCBI Taxonomy" id="3073561"/>
    <lineage>
        <taxon>Bacteria</taxon>
        <taxon>Pseudomonadati</taxon>
        <taxon>Pseudomonadota</taxon>
        <taxon>Betaproteobacteria</taxon>
        <taxon>Burkholderiales</taxon>
        <taxon>Oxalobacteraceae</taxon>
        <taxon>Undibacterium</taxon>
    </lineage>
</organism>
<dbReference type="Pfam" id="PF00144">
    <property type="entry name" value="Beta-lactamase"/>
    <property type="match status" value="1"/>
</dbReference>
<feature type="signal peptide" evidence="1">
    <location>
        <begin position="1"/>
        <end position="22"/>
    </location>
</feature>
<protein>
    <submittedName>
        <fullName evidence="4">Serine hydrolase</fullName>
    </submittedName>
</protein>
<dbReference type="EMBL" id="CP133720">
    <property type="protein sequence ID" value="WMW79215.1"/>
    <property type="molecule type" value="Genomic_DNA"/>
</dbReference>
<dbReference type="RefSeq" id="WP_309480714.1">
    <property type="nucleotide sequence ID" value="NZ_CP133720.1"/>
</dbReference>
<dbReference type="InterPro" id="IPR050491">
    <property type="entry name" value="AmpC-like"/>
</dbReference>
<dbReference type="SUPFAM" id="SSF56601">
    <property type="entry name" value="beta-lactamase/transpeptidase-like"/>
    <property type="match status" value="1"/>
</dbReference>
<name>A0ABY9REY3_9BURK</name>
<gene>
    <name evidence="4" type="ORF">RF679_11210</name>
</gene>
<feature type="domain" description="Peptidase S12 Pab87-related C-terminal" evidence="3">
    <location>
        <begin position="478"/>
        <end position="556"/>
    </location>
</feature>
<dbReference type="PANTHER" id="PTHR46825:SF9">
    <property type="entry name" value="BETA-LACTAMASE-RELATED DOMAIN-CONTAINING PROTEIN"/>
    <property type="match status" value="1"/>
</dbReference>
<dbReference type="PANTHER" id="PTHR46825">
    <property type="entry name" value="D-ALANYL-D-ALANINE-CARBOXYPEPTIDASE/ENDOPEPTIDASE AMPH"/>
    <property type="match status" value="1"/>
</dbReference>
<dbReference type="InterPro" id="IPR001466">
    <property type="entry name" value="Beta-lactam-related"/>
</dbReference>
<dbReference type="Proteomes" id="UP001181355">
    <property type="component" value="Chromosome"/>
</dbReference>
<feature type="chain" id="PRO_5047235094" evidence="1">
    <location>
        <begin position="23"/>
        <end position="667"/>
    </location>
</feature>
<dbReference type="Pfam" id="PF11954">
    <property type="entry name" value="DUF3471"/>
    <property type="match status" value="1"/>
</dbReference>
<evidence type="ECO:0000313" key="5">
    <source>
        <dbReference type="Proteomes" id="UP001181355"/>
    </source>
</evidence>
<evidence type="ECO:0000256" key="1">
    <source>
        <dbReference type="SAM" id="SignalP"/>
    </source>
</evidence>
<evidence type="ECO:0000313" key="4">
    <source>
        <dbReference type="EMBL" id="WMW79215.1"/>
    </source>
</evidence>
<dbReference type="Gene3D" id="3.40.710.10">
    <property type="entry name" value="DD-peptidase/beta-lactamase superfamily"/>
    <property type="match status" value="1"/>
</dbReference>
<proteinExistence type="predicted"/>
<dbReference type="InterPro" id="IPR012338">
    <property type="entry name" value="Beta-lactam/transpept-like"/>
</dbReference>
<reference evidence="4" key="1">
    <citation type="submission" date="2023-09" db="EMBL/GenBank/DDBJ databases">
        <title>Undibacterium sp. 20NA77.5 isolated from freshwater.</title>
        <authorList>
            <person name="Le V."/>
            <person name="Ko S.-R."/>
            <person name="Ahn C.-Y."/>
            <person name="Oh H.-M."/>
        </authorList>
    </citation>
    <scope>NUCLEOTIDE SEQUENCE</scope>
    <source>
        <strain evidence="4">20NA77.5</strain>
    </source>
</reference>
<dbReference type="InterPro" id="IPR021860">
    <property type="entry name" value="Peptidase_S12_Pab87-rel_C"/>
</dbReference>
<evidence type="ECO:0000259" key="3">
    <source>
        <dbReference type="Pfam" id="PF11954"/>
    </source>
</evidence>
<evidence type="ECO:0000259" key="2">
    <source>
        <dbReference type="Pfam" id="PF00144"/>
    </source>
</evidence>
<sequence length="667" mass="72310">MRSLKPLCLAILLMFPTLNSFAENVQPPMPAAEQKAAKASIARQLDAISASFYKSNEPGATVIVTKAGKTLLRKGYGLASVAEKRAMQADDVMRLGSVSKQFTAVGILMLMEEGKLSLSDNLQKFFPDYPESGKKITVEHLLTHTAGIPNYTSKPGFVSTIAKDMTVDEMIASFKNDPLEFEPGSTWNYSNSGYFLLGAIIEKASGLPYAKFVEQRIFVPLGMKNTAYEGYERSQHSHAAGHAPGANGFEPSRMISMTQPYAAGSLTSTVDDLAVWDAAISAGKLLKPSSWKRAFTNYKLTNGKNTDYGYGWSIGELEGSTMISHGGGINGFATFALRLPKEKIYVAVLTNAESGLAASSMVASRLAAAAMGKTIPEFKAITLDAKVLDQYVGVYKIDEKNRRQFVRDGDKLMMSRTNGPTTVLQAYSTTGFFKDNTSLLRVEFVKNAQGAVIEALVYQNGTVTHHERTNEAIAKEAPAVEVAAEVFDTYVGDYELAPNFILNIRREGNRFVGQATGQGSIYMTAVAQNAFVSKEVGAKVTFEKSADGKVNRLILSQGGQDIPAKRVIVKKAEAKTSALKISAEVFDQYVGQYQLAPNFILTVSRDGERFLTQATGQGTVEIMAVEPDLFEAVGVPAKLRFEKAADGKVTQLVLLQGGREMPAKKLP</sequence>
<keyword evidence="1" id="KW-0732">Signal</keyword>
<keyword evidence="5" id="KW-1185">Reference proteome</keyword>
<accession>A0ABY9REY3</accession>
<feature type="domain" description="Beta-lactamase-related" evidence="2">
    <location>
        <begin position="54"/>
        <end position="356"/>
    </location>
</feature>
<dbReference type="GO" id="GO:0016787">
    <property type="term" value="F:hydrolase activity"/>
    <property type="evidence" value="ECO:0007669"/>
    <property type="project" value="UniProtKB-KW"/>
</dbReference>